<proteinExistence type="predicted"/>
<dbReference type="EMBL" id="GGEC01064882">
    <property type="protein sequence ID" value="MBX45366.1"/>
    <property type="molecule type" value="Transcribed_RNA"/>
</dbReference>
<protein>
    <submittedName>
        <fullName evidence="1">Uncharacterized protein</fullName>
    </submittedName>
</protein>
<accession>A0A2P2NSA5</accession>
<dbReference type="AlphaFoldDB" id="A0A2P2NSA5"/>
<name>A0A2P2NSA5_RHIMU</name>
<evidence type="ECO:0000313" key="1">
    <source>
        <dbReference type="EMBL" id="MBX45366.1"/>
    </source>
</evidence>
<sequence>MLSQVKLGLEPKLTVIKFLLG</sequence>
<organism evidence="1">
    <name type="scientific">Rhizophora mucronata</name>
    <name type="common">Asiatic mangrove</name>
    <dbReference type="NCBI Taxonomy" id="61149"/>
    <lineage>
        <taxon>Eukaryota</taxon>
        <taxon>Viridiplantae</taxon>
        <taxon>Streptophyta</taxon>
        <taxon>Embryophyta</taxon>
        <taxon>Tracheophyta</taxon>
        <taxon>Spermatophyta</taxon>
        <taxon>Magnoliopsida</taxon>
        <taxon>eudicotyledons</taxon>
        <taxon>Gunneridae</taxon>
        <taxon>Pentapetalae</taxon>
        <taxon>rosids</taxon>
        <taxon>fabids</taxon>
        <taxon>Malpighiales</taxon>
        <taxon>Rhizophoraceae</taxon>
        <taxon>Rhizophora</taxon>
    </lineage>
</organism>
<reference evidence="1" key="1">
    <citation type="submission" date="2018-02" db="EMBL/GenBank/DDBJ databases">
        <title>Rhizophora mucronata_Transcriptome.</title>
        <authorList>
            <person name="Meera S.P."/>
            <person name="Sreeshan A."/>
            <person name="Augustine A."/>
        </authorList>
    </citation>
    <scope>NUCLEOTIDE SEQUENCE</scope>
    <source>
        <tissue evidence="1">Leaf</tissue>
    </source>
</reference>